<dbReference type="SUPFAM" id="SSF63829">
    <property type="entry name" value="Calcium-dependent phosphotriesterase"/>
    <property type="match status" value="1"/>
</dbReference>
<evidence type="ECO:0000313" key="1">
    <source>
        <dbReference type="EMBL" id="BBH51846.1"/>
    </source>
</evidence>
<dbReference type="AlphaFoldDB" id="A0A4P2VGG5"/>
<dbReference type="RefSeq" id="WP_130605773.1">
    <property type="nucleotide sequence ID" value="NZ_AP019368.1"/>
</dbReference>
<sequence length="238" mass="26559">MLQLLCKSVVLSITILLMSMFNFAFSIPQTSQTQLIITNNVSLTNNLYMVGTNANFAVWNPLLGKLSDYGYLGNWDLKGIAFDKAGTLWSVGFNNNVGKWNGTSWDDQGYLGGWLLKSIAYDKNGTLWGVSSRSTVGKWNGHFWEDQGFMGGWFINMLAFDKDGTLWCVGVNGNFAKWNGTSWEDQGGGWTLKMINFDANGDLWAVGTASNVGKWNGKSWDNQGYIGGWFVNWIAWAY</sequence>
<dbReference type="EMBL" id="AP019368">
    <property type="protein sequence ID" value="BBH51846.1"/>
    <property type="molecule type" value="Genomic_DNA"/>
</dbReference>
<keyword evidence="2" id="KW-1185">Reference proteome</keyword>
<dbReference type="OrthoDB" id="3515089at2"/>
<proteinExistence type="predicted"/>
<dbReference type="Proteomes" id="UP000291236">
    <property type="component" value="Chromosome"/>
</dbReference>
<name>A0A4P2VGG5_FLUSA</name>
<evidence type="ECO:0000313" key="2">
    <source>
        <dbReference type="Proteomes" id="UP000291236"/>
    </source>
</evidence>
<gene>
    <name evidence="1" type="ORF">JCM31447_02690</name>
</gene>
<accession>A0A4P2VGG5</accession>
<dbReference type="KEGG" id="sbf:JCM31447_02690"/>
<reference evidence="1 2" key="1">
    <citation type="submission" date="2018-12" db="EMBL/GenBank/DDBJ databases">
        <title>Rubrispira sanarue gen. nov., sp., nov., a member of the order Silvanigrellales, isolated from a brackish lake in Hamamatsu Japan.</title>
        <authorList>
            <person name="Maejima Y."/>
            <person name="Iino T."/>
            <person name="Muraguchi Y."/>
            <person name="Fukuda K."/>
            <person name="Nojiri H."/>
            <person name="Ohkuma M."/>
            <person name="Moriuchi R."/>
            <person name="Dohra H."/>
            <person name="Kimbara K."/>
            <person name="Shintani M."/>
        </authorList>
    </citation>
    <scope>NUCLEOTIDE SEQUENCE [LARGE SCALE GENOMIC DNA]</scope>
    <source>
        <strain evidence="1 2">RF1110005</strain>
    </source>
</reference>
<evidence type="ECO:0008006" key="3">
    <source>
        <dbReference type="Google" id="ProtNLM"/>
    </source>
</evidence>
<organism evidence="1 2">
    <name type="scientific">Fluviispira sanaruensis</name>
    <dbReference type="NCBI Taxonomy" id="2493639"/>
    <lineage>
        <taxon>Bacteria</taxon>
        <taxon>Pseudomonadati</taxon>
        <taxon>Bdellovibrionota</taxon>
        <taxon>Oligoflexia</taxon>
        <taxon>Silvanigrellales</taxon>
        <taxon>Silvanigrellaceae</taxon>
        <taxon>Fluviispira</taxon>
    </lineage>
</organism>
<protein>
    <recommendedName>
        <fullName evidence="3">Tachylectin 2 domain-containing protein</fullName>
    </recommendedName>
</protein>